<dbReference type="AlphaFoldDB" id="A0AA38GS71"/>
<reference evidence="3 4" key="1">
    <citation type="journal article" date="2021" name="Nat. Plants">
        <title>The Taxus genome provides insights into paclitaxel biosynthesis.</title>
        <authorList>
            <person name="Xiong X."/>
            <person name="Gou J."/>
            <person name="Liao Q."/>
            <person name="Li Y."/>
            <person name="Zhou Q."/>
            <person name="Bi G."/>
            <person name="Li C."/>
            <person name="Du R."/>
            <person name="Wang X."/>
            <person name="Sun T."/>
            <person name="Guo L."/>
            <person name="Liang H."/>
            <person name="Lu P."/>
            <person name="Wu Y."/>
            <person name="Zhang Z."/>
            <person name="Ro D.K."/>
            <person name="Shang Y."/>
            <person name="Huang S."/>
            <person name="Yan J."/>
        </authorList>
    </citation>
    <scope>NUCLEOTIDE SEQUENCE [LARGE SCALE GENOMIC DNA]</scope>
    <source>
        <strain evidence="3">Ta-2019</strain>
    </source>
</reference>
<dbReference type="GO" id="GO:0005634">
    <property type="term" value="C:nucleus"/>
    <property type="evidence" value="ECO:0007669"/>
    <property type="project" value="UniProtKB-SubCell"/>
</dbReference>
<dbReference type="GO" id="GO:0007064">
    <property type="term" value="P:mitotic sister chromatid cohesion"/>
    <property type="evidence" value="ECO:0007669"/>
    <property type="project" value="InterPro"/>
</dbReference>
<evidence type="ECO:0000313" key="3">
    <source>
        <dbReference type="EMBL" id="KAH9328036.1"/>
    </source>
</evidence>
<comment type="subcellular location">
    <subcellularLocation>
        <location evidence="1">Nucleus</location>
    </subcellularLocation>
</comment>
<gene>
    <name evidence="3" type="ORF">KI387_000144</name>
</gene>
<keyword evidence="2" id="KW-0539">Nucleus</keyword>
<dbReference type="PANTHER" id="PTHR12663">
    <property type="entry name" value="ANDROGEN INDUCED INHIBITOR OF PROLIFERATION AS3 / PDS5-RELATED"/>
    <property type="match status" value="1"/>
</dbReference>
<name>A0AA38GS71_TAXCH</name>
<dbReference type="GO" id="GO:0000785">
    <property type="term" value="C:chromatin"/>
    <property type="evidence" value="ECO:0007669"/>
    <property type="project" value="TreeGrafter"/>
</dbReference>
<keyword evidence="4" id="KW-1185">Reference proteome</keyword>
<evidence type="ECO:0000313" key="4">
    <source>
        <dbReference type="Proteomes" id="UP000824469"/>
    </source>
</evidence>
<dbReference type="Pfam" id="PF20168">
    <property type="entry name" value="PDS5"/>
    <property type="match status" value="1"/>
</dbReference>
<protein>
    <submittedName>
        <fullName evidence="3">Uncharacterized protein</fullName>
    </submittedName>
</protein>
<dbReference type="Proteomes" id="UP000824469">
    <property type="component" value="Unassembled WGS sequence"/>
</dbReference>
<dbReference type="InterPro" id="IPR039776">
    <property type="entry name" value="Pds5"/>
</dbReference>
<organism evidence="3 4">
    <name type="scientific">Taxus chinensis</name>
    <name type="common">Chinese yew</name>
    <name type="synonym">Taxus wallichiana var. chinensis</name>
    <dbReference type="NCBI Taxonomy" id="29808"/>
    <lineage>
        <taxon>Eukaryota</taxon>
        <taxon>Viridiplantae</taxon>
        <taxon>Streptophyta</taxon>
        <taxon>Embryophyta</taxon>
        <taxon>Tracheophyta</taxon>
        <taxon>Spermatophyta</taxon>
        <taxon>Pinopsida</taxon>
        <taxon>Pinidae</taxon>
        <taxon>Conifers II</taxon>
        <taxon>Cupressales</taxon>
        <taxon>Taxaceae</taxon>
        <taxon>Taxus</taxon>
    </lineage>
</organism>
<proteinExistence type="predicted"/>
<sequence>LDPLVAHLARSDLLGHEEVDVRLLVITCISEIAQIAAPSLPYDDITMEEIYELMVGSFQKLWDNTNPHFGKRVKILKNMAK</sequence>
<accession>A0AA38GS71</accession>
<dbReference type="GO" id="GO:0006281">
    <property type="term" value="P:DNA repair"/>
    <property type="evidence" value="ECO:0007669"/>
    <property type="project" value="TreeGrafter"/>
</dbReference>
<feature type="non-terminal residue" evidence="3">
    <location>
        <position position="1"/>
    </location>
</feature>
<feature type="non-terminal residue" evidence="3">
    <location>
        <position position="81"/>
    </location>
</feature>
<comment type="caution">
    <text evidence="3">The sequence shown here is derived from an EMBL/GenBank/DDBJ whole genome shotgun (WGS) entry which is preliminary data.</text>
</comment>
<dbReference type="EMBL" id="JAHRHJ020000001">
    <property type="protein sequence ID" value="KAH9328036.1"/>
    <property type="molecule type" value="Genomic_DNA"/>
</dbReference>
<evidence type="ECO:0000256" key="1">
    <source>
        <dbReference type="ARBA" id="ARBA00004123"/>
    </source>
</evidence>
<evidence type="ECO:0000256" key="2">
    <source>
        <dbReference type="ARBA" id="ARBA00023242"/>
    </source>
</evidence>
<dbReference type="PANTHER" id="PTHR12663:SF0">
    <property type="entry name" value="PRECOCIOUS DISSOCIATION OF SISTERS 5, ISOFORM A"/>
    <property type="match status" value="1"/>
</dbReference>